<name>A0AAV9ZYP1_9AGAR</name>
<dbReference type="Proteomes" id="UP001362999">
    <property type="component" value="Unassembled WGS sequence"/>
</dbReference>
<accession>A0AAV9ZYP1</accession>
<keyword evidence="2" id="KW-1185">Reference proteome</keyword>
<evidence type="ECO:0000313" key="2">
    <source>
        <dbReference type="Proteomes" id="UP001362999"/>
    </source>
</evidence>
<protein>
    <submittedName>
        <fullName evidence="1">Uncharacterized protein</fullName>
    </submittedName>
</protein>
<sequence length="277" mass="29221">MCLGRRGDSLSTISSALAAGLHQHISLGNPAQQSITAMLYGSCLAGTVTLATSRVPDFSELAYRQLGNGFRELCDWKALISSSDLTAFLPSERFDPRSDIPSVDSQNPSSLTLLCTWHAMEVNAESLFILIFLVTPTIHSSHRGLAQCTSLPNSFPGFCSAPAVAGVHIPPYPSVDLPLPVLEDLEASSSFHGHLPNPPISTATFLGPDGSDSAVCGSGVEWSPNSVIVDLPFECVPNYAVLAGKAVFVPSHRGTPLMVASCRVKGSIQLPSISFTG</sequence>
<reference evidence="1 2" key="1">
    <citation type="journal article" date="2024" name="J Genomics">
        <title>Draft genome sequencing and assembly of Favolaschia claudopus CIRM-BRFM 2984 isolated from oak limbs.</title>
        <authorList>
            <person name="Navarro D."/>
            <person name="Drula E."/>
            <person name="Chaduli D."/>
            <person name="Cazenave R."/>
            <person name="Ahrendt S."/>
            <person name="Wang J."/>
            <person name="Lipzen A."/>
            <person name="Daum C."/>
            <person name="Barry K."/>
            <person name="Grigoriev I.V."/>
            <person name="Favel A."/>
            <person name="Rosso M.N."/>
            <person name="Martin F."/>
        </authorList>
    </citation>
    <scope>NUCLEOTIDE SEQUENCE [LARGE SCALE GENOMIC DNA]</scope>
    <source>
        <strain evidence="1 2">CIRM-BRFM 2984</strain>
    </source>
</reference>
<organism evidence="1 2">
    <name type="scientific">Favolaschia claudopus</name>
    <dbReference type="NCBI Taxonomy" id="2862362"/>
    <lineage>
        <taxon>Eukaryota</taxon>
        <taxon>Fungi</taxon>
        <taxon>Dikarya</taxon>
        <taxon>Basidiomycota</taxon>
        <taxon>Agaricomycotina</taxon>
        <taxon>Agaricomycetes</taxon>
        <taxon>Agaricomycetidae</taxon>
        <taxon>Agaricales</taxon>
        <taxon>Marasmiineae</taxon>
        <taxon>Mycenaceae</taxon>
        <taxon>Favolaschia</taxon>
    </lineage>
</organism>
<comment type="caution">
    <text evidence="1">The sequence shown here is derived from an EMBL/GenBank/DDBJ whole genome shotgun (WGS) entry which is preliminary data.</text>
</comment>
<evidence type="ECO:0000313" key="1">
    <source>
        <dbReference type="EMBL" id="KAK6996242.1"/>
    </source>
</evidence>
<proteinExistence type="predicted"/>
<dbReference type="AlphaFoldDB" id="A0AAV9ZYP1"/>
<dbReference type="EMBL" id="JAWWNJ010000098">
    <property type="protein sequence ID" value="KAK6996242.1"/>
    <property type="molecule type" value="Genomic_DNA"/>
</dbReference>
<gene>
    <name evidence="1" type="ORF">R3P38DRAFT_3222370</name>
</gene>